<dbReference type="GO" id="GO:0016616">
    <property type="term" value="F:oxidoreductase activity, acting on the CH-OH group of donors, NAD or NADP as acceptor"/>
    <property type="evidence" value="ECO:0007669"/>
    <property type="project" value="TreeGrafter"/>
</dbReference>
<dbReference type="PANTHER" id="PTHR10366">
    <property type="entry name" value="NAD DEPENDENT EPIMERASE/DEHYDRATASE"/>
    <property type="match status" value="1"/>
</dbReference>
<dbReference type="PANTHER" id="PTHR10366:SF564">
    <property type="entry name" value="STEROL-4-ALPHA-CARBOXYLATE 3-DEHYDROGENASE, DECARBOXYLATING"/>
    <property type="match status" value="1"/>
</dbReference>
<evidence type="ECO:0000313" key="5">
    <source>
        <dbReference type="Proteomes" id="UP000199341"/>
    </source>
</evidence>
<dbReference type="Pfam" id="PF01370">
    <property type="entry name" value="Epimerase"/>
    <property type="match status" value="1"/>
</dbReference>
<dbReference type="AlphaFoldDB" id="A0A1G9Z4R0"/>
<dbReference type="InterPro" id="IPR050425">
    <property type="entry name" value="NAD(P)_dehydrat-like"/>
</dbReference>
<dbReference type="CDD" id="cd05227">
    <property type="entry name" value="AR_SDR_e"/>
    <property type="match status" value="1"/>
</dbReference>
<feature type="domain" description="NAD-dependent epimerase/dehydratase" evidence="3">
    <location>
        <begin position="5"/>
        <end position="240"/>
    </location>
</feature>
<sequence length="352" mass="37503">MADRILVTGGSGFIAGYCVTELLDHGYSVRTTVRNSGAPDKSARLRELGDVEVVSADLSSDTGWSEAMEGCAFVLHVASPFPAAMPKDEDDVIRPAVDGTLRVLRAAADSGTVRRVVLTSSVAAIASGHPRDHGVFTEADWSVVDAVPAYEKSKTLAERAAWDFVAALPEGQNFELAVVNPGFVLGPVRHAPVGTSANLVRRLLAREVPASPPIGLAVVDVRDLAVAHRFAMETPGAAGNRYICAGDNVWMQDIARILADDFEGSGFRVPTGRMPAWLIRLAAPFSSEMRQVRFLAGSPVRVSAQKAHGELGWSMRPLRETVVDTATSLIETGIVQAPAERATRPPQTATKS</sequence>
<evidence type="ECO:0000256" key="2">
    <source>
        <dbReference type="ARBA" id="ARBA00023445"/>
    </source>
</evidence>
<reference evidence="4 5" key="1">
    <citation type="submission" date="2016-10" db="EMBL/GenBank/DDBJ databases">
        <authorList>
            <person name="de Groot N.N."/>
        </authorList>
    </citation>
    <scope>NUCLEOTIDE SEQUENCE [LARGE SCALE GENOMIC DNA]</scope>
    <source>
        <strain evidence="4 5">CGMCC 4.2022</strain>
    </source>
</reference>
<comment type="similarity">
    <text evidence="2">Belongs to the NAD(P)-dependent epimerase/dehydratase family. Dihydroflavonol-4-reductase subfamily.</text>
</comment>
<gene>
    <name evidence="4" type="ORF">SAMN05216259_1037</name>
</gene>
<evidence type="ECO:0000313" key="4">
    <source>
        <dbReference type="EMBL" id="SDN16294.1"/>
    </source>
</evidence>
<proteinExistence type="inferred from homology"/>
<dbReference type="EMBL" id="FNIE01000003">
    <property type="protein sequence ID" value="SDN16294.1"/>
    <property type="molecule type" value="Genomic_DNA"/>
</dbReference>
<name>A0A1G9Z4R0_9ACTN</name>
<dbReference type="SUPFAM" id="SSF51735">
    <property type="entry name" value="NAD(P)-binding Rossmann-fold domains"/>
    <property type="match status" value="1"/>
</dbReference>
<evidence type="ECO:0000259" key="3">
    <source>
        <dbReference type="Pfam" id="PF01370"/>
    </source>
</evidence>
<keyword evidence="1" id="KW-0560">Oxidoreductase</keyword>
<dbReference type="Proteomes" id="UP000199341">
    <property type="component" value="Unassembled WGS sequence"/>
</dbReference>
<dbReference type="InterPro" id="IPR001509">
    <property type="entry name" value="Epimerase_deHydtase"/>
</dbReference>
<keyword evidence="5" id="KW-1185">Reference proteome</keyword>
<protein>
    <submittedName>
        <fullName evidence="4">Nucleoside-diphosphate-sugar epimerase</fullName>
    </submittedName>
</protein>
<dbReference type="STRING" id="310781.SAMN05216259_1037"/>
<accession>A0A1G9Z4R0</accession>
<organism evidence="4 5">
    <name type="scientific">Actinacidiphila guanduensis</name>
    <dbReference type="NCBI Taxonomy" id="310781"/>
    <lineage>
        <taxon>Bacteria</taxon>
        <taxon>Bacillati</taxon>
        <taxon>Actinomycetota</taxon>
        <taxon>Actinomycetes</taxon>
        <taxon>Kitasatosporales</taxon>
        <taxon>Streptomycetaceae</taxon>
        <taxon>Actinacidiphila</taxon>
    </lineage>
</organism>
<dbReference type="Gene3D" id="3.40.50.720">
    <property type="entry name" value="NAD(P)-binding Rossmann-like Domain"/>
    <property type="match status" value="1"/>
</dbReference>
<dbReference type="OrthoDB" id="9778052at2"/>
<dbReference type="FunFam" id="3.40.50.720:FF:000336">
    <property type="entry name" value="Aldehyde reductase"/>
    <property type="match status" value="1"/>
</dbReference>
<dbReference type="RefSeq" id="WP_093783311.1">
    <property type="nucleotide sequence ID" value="NZ_FNIE01000003.1"/>
</dbReference>
<dbReference type="InterPro" id="IPR036291">
    <property type="entry name" value="NAD(P)-bd_dom_sf"/>
</dbReference>
<evidence type="ECO:0000256" key="1">
    <source>
        <dbReference type="ARBA" id="ARBA00023002"/>
    </source>
</evidence>